<evidence type="ECO:0000256" key="1">
    <source>
        <dbReference type="ARBA" id="ARBA00010609"/>
    </source>
</evidence>
<feature type="signal peptide" evidence="2">
    <location>
        <begin position="1"/>
        <end position="25"/>
    </location>
</feature>
<dbReference type="SUPFAM" id="SSF49503">
    <property type="entry name" value="Cupredoxins"/>
    <property type="match status" value="2"/>
</dbReference>
<comment type="caution">
    <text evidence="4">The sequence shown here is derived from an EMBL/GenBank/DDBJ whole genome shotgun (WGS) entry which is preliminary data.</text>
</comment>
<sequence>MAAPFLIPQCAILVLALFVIRSTSSDIFLDWNVSFDFNLKPVSTYQPVITINGMFPGPLINASTNDIVHVNVFNSLDEPLLFTWNGIEQRLNSWQDGVSGTNCPIQPTTNWTYVFEIKDQIGTFSYFPSINFLKAAGGFGPIRVNNLPFISVPFPKPEAEFDLLIGDWYNSSYKDIRSNLNISDDVISPNWMLINGKGPYLMNNLSKSYETLNVTQGN</sequence>
<evidence type="ECO:0000259" key="3">
    <source>
        <dbReference type="Pfam" id="PF07732"/>
    </source>
</evidence>
<organism evidence="4 5">
    <name type="scientific">Stylosanthes scabra</name>
    <dbReference type="NCBI Taxonomy" id="79078"/>
    <lineage>
        <taxon>Eukaryota</taxon>
        <taxon>Viridiplantae</taxon>
        <taxon>Streptophyta</taxon>
        <taxon>Embryophyta</taxon>
        <taxon>Tracheophyta</taxon>
        <taxon>Spermatophyta</taxon>
        <taxon>Magnoliopsida</taxon>
        <taxon>eudicotyledons</taxon>
        <taxon>Gunneridae</taxon>
        <taxon>Pentapetalae</taxon>
        <taxon>rosids</taxon>
        <taxon>fabids</taxon>
        <taxon>Fabales</taxon>
        <taxon>Fabaceae</taxon>
        <taxon>Papilionoideae</taxon>
        <taxon>50 kb inversion clade</taxon>
        <taxon>dalbergioids sensu lato</taxon>
        <taxon>Dalbergieae</taxon>
        <taxon>Pterocarpus clade</taxon>
        <taxon>Stylosanthes</taxon>
    </lineage>
</organism>
<feature type="chain" id="PRO_5047338163" description="Plastocyanin-like domain-containing protein" evidence="2">
    <location>
        <begin position="26"/>
        <end position="218"/>
    </location>
</feature>
<name>A0ABU6QBL4_9FABA</name>
<dbReference type="InterPro" id="IPR011707">
    <property type="entry name" value="Cu-oxidase-like_N"/>
</dbReference>
<dbReference type="EMBL" id="JASCZI010000124">
    <property type="protein sequence ID" value="MED6109050.1"/>
    <property type="molecule type" value="Genomic_DNA"/>
</dbReference>
<keyword evidence="2" id="KW-0732">Signal</keyword>
<reference evidence="4 5" key="1">
    <citation type="journal article" date="2023" name="Plants (Basel)">
        <title>Bridging the Gap: Combining Genomics and Transcriptomics Approaches to Understand Stylosanthes scabra, an Orphan Legume from the Brazilian Caatinga.</title>
        <authorList>
            <person name="Ferreira-Neto J.R.C."/>
            <person name="da Silva M.D."/>
            <person name="Binneck E."/>
            <person name="de Melo N.F."/>
            <person name="da Silva R.H."/>
            <person name="de Melo A.L.T.M."/>
            <person name="Pandolfi V."/>
            <person name="Bustamante F.O."/>
            <person name="Brasileiro-Vidal A.C."/>
            <person name="Benko-Iseppon A.M."/>
        </authorList>
    </citation>
    <scope>NUCLEOTIDE SEQUENCE [LARGE SCALE GENOMIC DNA]</scope>
    <source>
        <tissue evidence="4">Leaves</tissue>
    </source>
</reference>
<dbReference type="Gene3D" id="2.60.40.420">
    <property type="entry name" value="Cupredoxins - blue copper proteins"/>
    <property type="match status" value="2"/>
</dbReference>
<dbReference type="Proteomes" id="UP001341840">
    <property type="component" value="Unassembled WGS sequence"/>
</dbReference>
<keyword evidence="5" id="KW-1185">Reference proteome</keyword>
<dbReference type="Pfam" id="PF07732">
    <property type="entry name" value="Cu-oxidase_3"/>
    <property type="match status" value="1"/>
</dbReference>
<evidence type="ECO:0000256" key="2">
    <source>
        <dbReference type="SAM" id="SignalP"/>
    </source>
</evidence>
<protein>
    <recommendedName>
        <fullName evidence="3">Plastocyanin-like domain-containing protein</fullName>
    </recommendedName>
</protein>
<evidence type="ECO:0000313" key="5">
    <source>
        <dbReference type="Proteomes" id="UP001341840"/>
    </source>
</evidence>
<gene>
    <name evidence="4" type="ORF">PIB30_030002</name>
</gene>
<accession>A0ABU6QBL4</accession>
<proteinExistence type="inferred from homology"/>
<dbReference type="PANTHER" id="PTHR11709">
    <property type="entry name" value="MULTI-COPPER OXIDASE"/>
    <property type="match status" value="1"/>
</dbReference>
<dbReference type="PANTHER" id="PTHR11709:SF311">
    <property type="entry name" value="MONOCOPPER OXIDASE-LIKE PROTEIN SKU5"/>
    <property type="match status" value="1"/>
</dbReference>
<evidence type="ECO:0000313" key="4">
    <source>
        <dbReference type="EMBL" id="MED6109050.1"/>
    </source>
</evidence>
<dbReference type="InterPro" id="IPR008972">
    <property type="entry name" value="Cupredoxin"/>
</dbReference>
<dbReference type="InterPro" id="IPR045087">
    <property type="entry name" value="Cu-oxidase_fam"/>
</dbReference>
<feature type="domain" description="Plastocyanin-like" evidence="3">
    <location>
        <begin position="44"/>
        <end position="146"/>
    </location>
</feature>
<comment type="similarity">
    <text evidence="1">Belongs to the multicopper oxidase family.</text>
</comment>